<protein>
    <submittedName>
        <fullName evidence="3">Zinc ribbon domain-containing protein</fullName>
    </submittedName>
</protein>
<evidence type="ECO:0000256" key="2">
    <source>
        <dbReference type="SAM" id="Phobius"/>
    </source>
</evidence>
<dbReference type="Proteomes" id="UP000293637">
    <property type="component" value="Unassembled WGS sequence"/>
</dbReference>
<evidence type="ECO:0000256" key="1">
    <source>
        <dbReference type="SAM" id="MobiDB-lite"/>
    </source>
</evidence>
<keyword evidence="2" id="KW-0472">Membrane</keyword>
<proteinExistence type="predicted"/>
<feature type="compositionally biased region" description="Low complexity" evidence="1">
    <location>
        <begin position="28"/>
        <end position="38"/>
    </location>
</feature>
<keyword evidence="2" id="KW-1133">Transmembrane helix</keyword>
<keyword evidence="2" id="KW-0812">Transmembrane</keyword>
<feature type="compositionally biased region" description="Polar residues" evidence="1">
    <location>
        <begin position="76"/>
        <end position="94"/>
    </location>
</feature>
<sequence>MKCKQCGTEFNHFQQHCPTCGEPIQVDTTSNQQQTSKQSQKRDIRSQFGAGAQQHKKRPDQQQEASHDSDVKEQVGASSTTDEANTHSTESQEQFGAHSGDHASHVSKNDFGASSTDSVSTGFLDVVKNIFKLDDTAAWTKRIIISIAFFVFYVFFIHITYNMIIFILNVLLFPFVMCVVDHVLSKVFKKSSYAYDIQQHGFAIATGKVALKYIFLLFIWNFSWILGILSFIYLYSLAKKLG</sequence>
<feature type="compositionally biased region" description="Basic and acidic residues" evidence="1">
    <location>
        <begin position="59"/>
        <end position="73"/>
    </location>
</feature>
<dbReference type="EMBL" id="SCHB01000003">
    <property type="protein sequence ID" value="TBW72544.1"/>
    <property type="molecule type" value="Genomic_DNA"/>
</dbReference>
<evidence type="ECO:0000313" key="4">
    <source>
        <dbReference type="Proteomes" id="UP000293637"/>
    </source>
</evidence>
<reference evidence="3 4" key="1">
    <citation type="journal article" date="2019" name="Sci. Transl. Med.">
        <title>Quorum sensing between bacterial species on the skin protects against epidermal injury in atopic dermatitis.</title>
        <authorList>
            <person name="Williams M.R."/>
        </authorList>
    </citation>
    <scope>NUCLEOTIDE SEQUENCE [LARGE SCALE GENOMIC DNA]</scope>
    <source>
        <strain evidence="3 4">E7</strain>
    </source>
</reference>
<feature type="transmembrane region" description="Helical" evidence="2">
    <location>
        <begin position="139"/>
        <end position="157"/>
    </location>
</feature>
<feature type="region of interest" description="Disordered" evidence="1">
    <location>
        <begin position="17"/>
        <end position="107"/>
    </location>
</feature>
<dbReference type="GeneID" id="58090870"/>
<feature type="transmembrane region" description="Helical" evidence="2">
    <location>
        <begin position="163"/>
        <end position="184"/>
    </location>
</feature>
<name>A0A4Q9WBG2_STALU</name>
<evidence type="ECO:0000313" key="3">
    <source>
        <dbReference type="EMBL" id="TBW72544.1"/>
    </source>
</evidence>
<gene>
    <name evidence="3" type="ORF">EQ812_06100</name>
</gene>
<accession>A0A4Q9WBG2</accession>
<feature type="transmembrane region" description="Helical" evidence="2">
    <location>
        <begin position="213"/>
        <end position="235"/>
    </location>
</feature>
<organism evidence="3 4">
    <name type="scientific">Staphylococcus lugdunensis</name>
    <dbReference type="NCBI Taxonomy" id="28035"/>
    <lineage>
        <taxon>Bacteria</taxon>
        <taxon>Bacillati</taxon>
        <taxon>Bacillota</taxon>
        <taxon>Bacilli</taxon>
        <taxon>Bacillales</taxon>
        <taxon>Staphylococcaceae</taxon>
        <taxon>Staphylococcus</taxon>
    </lineage>
</organism>
<dbReference type="AlphaFoldDB" id="A0A4Q9WBG2"/>
<dbReference type="RefSeq" id="WP_002491961.1">
    <property type="nucleotide sequence ID" value="NZ_AP021848.1"/>
</dbReference>
<comment type="caution">
    <text evidence="3">The sequence shown here is derived from an EMBL/GenBank/DDBJ whole genome shotgun (WGS) entry which is preliminary data.</text>
</comment>